<dbReference type="Proteomes" id="UP000461595">
    <property type="component" value="Unassembled WGS sequence"/>
</dbReference>
<feature type="transmembrane region" description="Helical" evidence="1">
    <location>
        <begin position="273"/>
        <end position="290"/>
    </location>
</feature>
<feature type="transmembrane region" description="Helical" evidence="1">
    <location>
        <begin position="351"/>
        <end position="369"/>
    </location>
</feature>
<feature type="transmembrane region" description="Helical" evidence="1">
    <location>
        <begin position="159"/>
        <end position="177"/>
    </location>
</feature>
<dbReference type="InterPro" id="IPR018674">
    <property type="entry name" value="DUF2142_membrane"/>
</dbReference>
<dbReference type="EMBL" id="WSRS01000023">
    <property type="protein sequence ID" value="MVX58772.1"/>
    <property type="molecule type" value="Genomic_DNA"/>
</dbReference>
<feature type="transmembrane region" description="Helical" evidence="1">
    <location>
        <begin position="442"/>
        <end position="463"/>
    </location>
</feature>
<feature type="transmembrane region" description="Helical" evidence="1">
    <location>
        <begin position="381"/>
        <end position="404"/>
    </location>
</feature>
<evidence type="ECO:0000256" key="1">
    <source>
        <dbReference type="SAM" id="Phobius"/>
    </source>
</evidence>
<dbReference type="AlphaFoldDB" id="A0A7X3G893"/>
<organism evidence="2 3">
    <name type="scientific">Streptococcus danieliae</name>
    <dbReference type="NCBI Taxonomy" id="747656"/>
    <lineage>
        <taxon>Bacteria</taxon>
        <taxon>Bacillati</taxon>
        <taxon>Bacillota</taxon>
        <taxon>Bacilli</taxon>
        <taxon>Lactobacillales</taxon>
        <taxon>Streptococcaceae</taxon>
        <taxon>Streptococcus</taxon>
    </lineage>
</organism>
<evidence type="ECO:0000313" key="3">
    <source>
        <dbReference type="Proteomes" id="UP000461595"/>
    </source>
</evidence>
<accession>A0A7X3G893</accession>
<keyword evidence="1" id="KW-0812">Transmembrane</keyword>
<feature type="transmembrane region" description="Helical" evidence="1">
    <location>
        <begin position="208"/>
        <end position="225"/>
    </location>
</feature>
<dbReference type="Pfam" id="PF09913">
    <property type="entry name" value="DUF2142"/>
    <property type="match status" value="1"/>
</dbReference>
<comment type="caution">
    <text evidence="2">The sequence shown here is derived from an EMBL/GenBank/DDBJ whole genome shotgun (WGS) entry which is preliminary data.</text>
</comment>
<keyword evidence="1" id="KW-0472">Membrane</keyword>
<gene>
    <name evidence="2" type="ORF">E5983_03805</name>
</gene>
<name>A0A7X3G893_9STRE</name>
<feature type="transmembrane region" description="Helical" evidence="1">
    <location>
        <begin position="21"/>
        <end position="40"/>
    </location>
</feature>
<proteinExistence type="predicted"/>
<reference evidence="2 3" key="1">
    <citation type="submission" date="2019-12" db="EMBL/GenBank/DDBJ databases">
        <title>Microbes associate with the intestines of laboratory mice.</title>
        <authorList>
            <person name="Navarre W."/>
            <person name="Wong E."/>
        </authorList>
    </citation>
    <scope>NUCLEOTIDE SEQUENCE [LARGE SCALE GENOMIC DNA]</scope>
    <source>
        <strain evidence="2 3">NM51_B2-22</strain>
    </source>
</reference>
<evidence type="ECO:0000313" key="2">
    <source>
        <dbReference type="EMBL" id="MVX58772.1"/>
    </source>
</evidence>
<feature type="transmembrane region" description="Helical" evidence="1">
    <location>
        <begin position="183"/>
        <end position="201"/>
    </location>
</feature>
<protein>
    <submittedName>
        <fullName evidence="2">DUF2142 domain-containing protein</fullName>
    </submittedName>
</protein>
<keyword evidence="1" id="KW-1133">Transmembrane helix</keyword>
<sequence length="468" mass="53563">MRLRFMTITRDRGRIFNGIPAEWLFLIIALIFGFLFILIIPPMTAPDEIGHFAKSYAFSQGKIVPYFLESTENPFKTWNQYGFSLPSSISELNQNVIGIGYNPSEKFDYSSLIATNFTNFNNVFIPLGGQLNYSFFQYVPQILTISISKLFASSMLSVYYATRIVNFLSSVFILFLAVKWTRFAKWGFVLLALNPMFLLLATSTSGDAFTNAISFLFVAILSTLISDEEMDKKKLYFSFGLMIMMIQMKPTLIMFGLLYFLIPNRKFSIWSKCLYGISILGSSLTIYYLWGKLFPSQDIMYIDFASPSEQIRFLLEKPLDFVTVIQNTIDEHGEFLFHSYTGKFGLLNRNIPFWIVLTYYLFVVFAVFIREYNQLIISKIMRLISVVFLFGYVLLTFIALYQIWSPLGSSIIQGLQGRYFIPSGAFALLAITPNKDVIAKKLAVPIVMSGVVLFLGYVTYFLANSYGF</sequence>
<feature type="transmembrane region" description="Helical" evidence="1">
    <location>
        <begin position="237"/>
        <end position="261"/>
    </location>
</feature>